<comment type="caution">
    <text evidence="2">The sequence shown here is derived from an EMBL/GenBank/DDBJ whole genome shotgun (WGS) entry which is preliminary data.</text>
</comment>
<dbReference type="Proteomes" id="UP000608024">
    <property type="component" value="Unassembled WGS sequence"/>
</dbReference>
<reference evidence="2" key="2">
    <citation type="submission" date="2020-09" db="EMBL/GenBank/DDBJ databases">
        <authorList>
            <person name="Sun Q."/>
            <person name="Ohkuma M."/>
        </authorList>
    </citation>
    <scope>NUCLEOTIDE SEQUENCE</scope>
    <source>
        <strain evidence="2">JCM 4784</strain>
    </source>
</reference>
<gene>
    <name evidence="2" type="ORF">GCM10018785_54680</name>
</gene>
<keyword evidence="3" id="KW-1185">Reference proteome</keyword>
<proteinExistence type="predicted"/>
<reference evidence="2" key="1">
    <citation type="journal article" date="2014" name="Int. J. Syst. Evol. Microbiol.">
        <title>Complete genome sequence of Corynebacterium casei LMG S-19264T (=DSM 44701T), isolated from a smear-ripened cheese.</title>
        <authorList>
            <consortium name="US DOE Joint Genome Institute (JGI-PGF)"/>
            <person name="Walter F."/>
            <person name="Albersmeier A."/>
            <person name="Kalinowski J."/>
            <person name="Ruckert C."/>
        </authorList>
    </citation>
    <scope>NUCLEOTIDE SEQUENCE</scope>
    <source>
        <strain evidence="2">JCM 4784</strain>
    </source>
</reference>
<sequence>MTAPEWRALRERLDAVPAPALYGRYTVLRPRRDDGNGWPPPYPARQDTRFAHRPPHRWRTETDGSLFLSDEETGPRPERSGPDFPDDGFPWAFDPHPCRLTHCAYSPLLADAEPLGPVRRVLYGDREGAAGVWEVPLRLHGPVPELRLAVDLAAGIVLDVRTPDGRYRERLVDLHFRALPEEHFRWSAQAEDQKRRQAARAERLALHGRTHRLPVPRWWPTALGGHPELYDGDPDTGFLVVDLDVESTAADPLRSALLVRRPLADPPYEGGRMRDPGLFVHHWRDEWWHWYLVLEGRPLTPQELGRTADSLREG</sequence>
<evidence type="ECO:0000313" key="2">
    <source>
        <dbReference type="EMBL" id="GHE79595.1"/>
    </source>
</evidence>
<dbReference type="AlphaFoldDB" id="A0A919A0R0"/>
<organism evidence="2 3">
    <name type="scientific">Streptomyces longispororuber</name>
    <dbReference type="NCBI Taxonomy" id="68230"/>
    <lineage>
        <taxon>Bacteria</taxon>
        <taxon>Bacillati</taxon>
        <taxon>Actinomycetota</taxon>
        <taxon>Actinomycetes</taxon>
        <taxon>Kitasatosporales</taxon>
        <taxon>Streptomycetaceae</taxon>
        <taxon>Streptomyces</taxon>
    </lineage>
</organism>
<evidence type="ECO:0000313" key="3">
    <source>
        <dbReference type="Proteomes" id="UP000608024"/>
    </source>
</evidence>
<evidence type="ECO:0000256" key="1">
    <source>
        <dbReference type="SAM" id="MobiDB-lite"/>
    </source>
</evidence>
<feature type="region of interest" description="Disordered" evidence="1">
    <location>
        <begin position="29"/>
        <end position="85"/>
    </location>
</feature>
<dbReference type="EMBL" id="BNBT01000108">
    <property type="protein sequence ID" value="GHE79595.1"/>
    <property type="molecule type" value="Genomic_DNA"/>
</dbReference>
<name>A0A919A0R0_9ACTN</name>
<accession>A0A919A0R0</accession>
<protein>
    <submittedName>
        <fullName evidence="2">Uncharacterized protein</fullName>
    </submittedName>
</protein>